<dbReference type="SUPFAM" id="SSF48334">
    <property type="entry name" value="DNA repair protein MutS, domain III"/>
    <property type="match status" value="1"/>
</dbReference>
<dbReference type="SUPFAM" id="SSF53150">
    <property type="entry name" value="DNA repair protein MutS, domain II"/>
    <property type="match status" value="1"/>
</dbReference>
<feature type="binding site" evidence="9">
    <location>
        <begin position="617"/>
        <end position="624"/>
    </location>
    <ligand>
        <name>ATP</name>
        <dbReference type="ChEBI" id="CHEBI:30616"/>
    </ligand>
</feature>
<dbReference type="InterPro" id="IPR016151">
    <property type="entry name" value="DNA_mismatch_repair_MutS_N"/>
</dbReference>
<feature type="region of interest" description="Disordered" evidence="11">
    <location>
        <begin position="802"/>
        <end position="821"/>
    </location>
</feature>
<dbReference type="NCBIfam" id="TIGR01070">
    <property type="entry name" value="mutS1"/>
    <property type="match status" value="1"/>
</dbReference>
<dbReference type="Proteomes" id="UP000245872">
    <property type="component" value="Chromosome"/>
</dbReference>
<proteinExistence type="inferred from homology"/>
<dbReference type="SUPFAM" id="SSF52540">
    <property type="entry name" value="P-loop containing nucleoside triphosphate hydrolases"/>
    <property type="match status" value="1"/>
</dbReference>
<dbReference type="PANTHER" id="PTHR11361">
    <property type="entry name" value="DNA MISMATCH REPAIR PROTEIN MUTS FAMILY MEMBER"/>
    <property type="match status" value="1"/>
</dbReference>
<dbReference type="GO" id="GO:0005829">
    <property type="term" value="C:cytosol"/>
    <property type="evidence" value="ECO:0007669"/>
    <property type="project" value="TreeGrafter"/>
</dbReference>
<feature type="domain" description="DNA mismatch repair proteins mutS family" evidence="12">
    <location>
        <begin position="691"/>
        <end position="707"/>
    </location>
</feature>
<evidence type="ECO:0000313" key="14">
    <source>
        <dbReference type="Proteomes" id="UP000245872"/>
    </source>
</evidence>
<dbReference type="Gene3D" id="3.40.50.300">
    <property type="entry name" value="P-loop containing nucleotide triphosphate hydrolases"/>
    <property type="match status" value="1"/>
</dbReference>
<reference evidence="13 14" key="1">
    <citation type="submission" date="2018-05" db="EMBL/GenBank/DDBJ databases">
        <title>Candidatus Cardinium hertigii Genome Assembly.</title>
        <authorList>
            <person name="Showmaker K.C."/>
            <person name="Walden K.O."/>
            <person name="Fields C.J."/>
            <person name="Lambert K.N."/>
            <person name="Hudson M.E."/>
        </authorList>
    </citation>
    <scope>NUCLEOTIDE SEQUENCE [LARGE SCALE GENOMIC DNA]</scope>
    <source>
        <strain evidence="14">cHgTN10</strain>
    </source>
</reference>
<organism evidence="13 14">
    <name type="scientific">Candidatus Cardinium hertigii</name>
    <dbReference type="NCBI Taxonomy" id="247481"/>
    <lineage>
        <taxon>Bacteria</taxon>
        <taxon>Pseudomonadati</taxon>
        <taxon>Bacteroidota</taxon>
        <taxon>Cytophagia</taxon>
        <taxon>Cytophagales</taxon>
        <taxon>Amoebophilaceae</taxon>
        <taxon>Candidatus Cardinium</taxon>
    </lineage>
</organism>
<dbReference type="NCBIfam" id="NF003810">
    <property type="entry name" value="PRK05399.1"/>
    <property type="match status" value="1"/>
</dbReference>
<dbReference type="Pfam" id="PF00488">
    <property type="entry name" value="MutS_V"/>
    <property type="match status" value="1"/>
</dbReference>
<dbReference type="CDD" id="cd03284">
    <property type="entry name" value="ABC_MutS1"/>
    <property type="match status" value="1"/>
</dbReference>
<protein>
    <recommendedName>
        <fullName evidence="2 9">DNA mismatch repair protein MutS</fullName>
    </recommendedName>
</protein>
<dbReference type="Pfam" id="PF05188">
    <property type="entry name" value="MutS_II"/>
    <property type="match status" value="1"/>
</dbReference>
<dbReference type="GO" id="GO:0006298">
    <property type="term" value="P:mismatch repair"/>
    <property type="evidence" value="ECO:0007669"/>
    <property type="project" value="UniProtKB-UniRule"/>
</dbReference>
<dbReference type="InterPro" id="IPR007695">
    <property type="entry name" value="DNA_mismatch_repair_MutS-lik_N"/>
</dbReference>
<evidence type="ECO:0000256" key="5">
    <source>
        <dbReference type="ARBA" id="ARBA00022840"/>
    </source>
</evidence>
<dbReference type="InterPro" id="IPR005748">
    <property type="entry name" value="DNA_mismatch_repair_MutS"/>
</dbReference>
<keyword evidence="7 9" id="KW-0234">DNA repair</keyword>
<dbReference type="EMBL" id="CP029619">
    <property type="protein sequence ID" value="AWN81993.1"/>
    <property type="molecule type" value="Genomic_DNA"/>
</dbReference>
<dbReference type="SMART" id="SM00534">
    <property type="entry name" value="MUTSac"/>
    <property type="match status" value="1"/>
</dbReference>
<evidence type="ECO:0000256" key="2">
    <source>
        <dbReference type="ARBA" id="ARBA00021982"/>
    </source>
</evidence>
<dbReference type="FunFam" id="3.40.1170.10:FF:000001">
    <property type="entry name" value="DNA mismatch repair protein MutS"/>
    <property type="match status" value="1"/>
</dbReference>
<dbReference type="PIRSF" id="PIRSF037677">
    <property type="entry name" value="DNA_mis_repair_Msh6"/>
    <property type="match status" value="1"/>
</dbReference>
<dbReference type="GO" id="GO:0140664">
    <property type="term" value="F:ATP-dependent DNA damage sensor activity"/>
    <property type="evidence" value="ECO:0007669"/>
    <property type="project" value="InterPro"/>
</dbReference>
<dbReference type="GO" id="GO:0005524">
    <property type="term" value="F:ATP binding"/>
    <property type="evidence" value="ECO:0007669"/>
    <property type="project" value="UniProtKB-UniRule"/>
</dbReference>
<dbReference type="Pfam" id="PF05192">
    <property type="entry name" value="MutS_III"/>
    <property type="match status" value="1"/>
</dbReference>
<evidence type="ECO:0000256" key="4">
    <source>
        <dbReference type="ARBA" id="ARBA00022763"/>
    </source>
</evidence>
<dbReference type="HAMAP" id="MF_00096">
    <property type="entry name" value="MutS"/>
    <property type="match status" value="1"/>
</dbReference>
<keyword evidence="3 9" id="KW-0547">Nucleotide-binding</keyword>
<dbReference type="InterPro" id="IPR045076">
    <property type="entry name" value="MutS"/>
</dbReference>
<dbReference type="InterPro" id="IPR036187">
    <property type="entry name" value="DNA_mismatch_repair_MutS_sf"/>
</dbReference>
<evidence type="ECO:0000256" key="11">
    <source>
        <dbReference type="SAM" id="MobiDB-lite"/>
    </source>
</evidence>
<keyword evidence="4 9" id="KW-0227">DNA damage</keyword>
<dbReference type="InterPro" id="IPR007696">
    <property type="entry name" value="DNA_mismatch_repair_MutS_core"/>
</dbReference>
<evidence type="ECO:0000256" key="10">
    <source>
        <dbReference type="RuleBase" id="RU003756"/>
    </source>
</evidence>
<evidence type="ECO:0000259" key="12">
    <source>
        <dbReference type="PROSITE" id="PS00486"/>
    </source>
</evidence>
<dbReference type="Pfam" id="PF05190">
    <property type="entry name" value="MutS_IV"/>
    <property type="match status" value="1"/>
</dbReference>
<dbReference type="InterPro" id="IPR007860">
    <property type="entry name" value="DNA_mmatch_repair_MutS_con_dom"/>
</dbReference>
<dbReference type="RefSeq" id="WP_109997395.1">
    <property type="nucleotide sequence ID" value="NZ_CP029619.1"/>
</dbReference>
<dbReference type="InterPro" id="IPR007861">
    <property type="entry name" value="DNA_mismatch_repair_MutS_clamp"/>
</dbReference>
<dbReference type="GO" id="GO:0003684">
    <property type="term" value="F:damaged DNA binding"/>
    <property type="evidence" value="ECO:0007669"/>
    <property type="project" value="UniProtKB-UniRule"/>
</dbReference>
<dbReference type="InterPro" id="IPR036678">
    <property type="entry name" value="MutS_con_dom_sf"/>
</dbReference>
<comment type="function">
    <text evidence="8 9">This protein is involved in the repair of mismatches in DNA. It is possible that it carries out the mismatch recognition step. This protein has a weak ATPase activity.</text>
</comment>
<keyword evidence="5 9" id="KW-0067">ATP-binding</keyword>
<dbReference type="GO" id="GO:0030983">
    <property type="term" value="F:mismatched DNA binding"/>
    <property type="evidence" value="ECO:0007669"/>
    <property type="project" value="InterPro"/>
</dbReference>
<dbReference type="InterPro" id="IPR017261">
    <property type="entry name" value="DNA_mismatch_repair_MutS/MSH"/>
</dbReference>
<dbReference type="Gene3D" id="1.10.1420.10">
    <property type="match status" value="2"/>
</dbReference>
<dbReference type="Pfam" id="PF01624">
    <property type="entry name" value="MutS_I"/>
    <property type="match status" value="1"/>
</dbReference>
<dbReference type="AlphaFoldDB" id="A0A2Z3L8U6"/>
<dbReference type="OrthoDB" id="9802448at2"/>
<keyword evidence="6 9" id="KW-0238">DNA-binding</keyword>
<name>A0A2Z3L8U6_9BACT</name>
<accession>A0A2Z3L8U6</accession>
<dbReference type="SMART" id="SM00533">
    <property type="entry name" value="MUTSd"/>
    <property type="match status" value="1"/>
</dbReference>
<dbReference type="KEGG" id="cher:DK880_00680"/>
<evidence type="ECO:0000256" key="8">
    <source>
        <dbReference type="ARBA" id="ARBA00024647"/>
    </source>
</evidence>
<dbReference type="InterPro" id="IPR000432">
    <property type="entry name" value="DNA_mismatch_repair_MutS_C"/>
</dbReference>
<evidence type="ECO:0000256" key="1">
    <source>
        <dbReference type="ARBA" id="ARBA00006271"/>
    </source>
</evidence>
<dbReference type="Gene3D" id="3.30.420.110">
    <property type="entry name" value="MutS, connector domain"/>
    <property type="match status" value="1"/>
</dbReference>
<evidence type="ECO:0000256" key="6">
    <source>
        <dbReference type="ARBA" id="ARBA00023125"/>
    </source>
</evidence>
<dbReference type="PROSITE" id="PS00486">
    <property type="entry name" value="DNA_MISMATCH_REPAIR_2"/>
    <property type="match status" value="1"/>
</dbReference>
<dbReference type="SUPFAM" id="SSF55271">
    <property type="entry name" value="DNA repair protein MutS, domain I"/>
    <property type="match status" value="1"/>
</dbReference>
<dbReference type="FunFam" id="3.40.50.300:FF:000870">
    <property type="entry name" value="MutS protein homolog 4"/>
    <property type="match status" value="1"/>
</dbReference>
<evidence type="ECO:0000256" key="3">
    <source>
        <dbReference type="ARBA" id="ARBA00022741"/>
    </source>
</evidence>
<gene>
    <name evidence="13" type="primary">mutS_2</name>
    <name evidence="9" type="synonym">mutS</name>
    <name evidence="13" type="ORF">DK880_00680</name>
</gene>
<dbReference type="PANTHER" id="PTHR11361:SF34">
    <property type="entry name" value="DNA MISMATCH REPAIR PROTEIN MSH1, MITOCHONDRIAL"/>
    <property type="match status" value="1"/>
</dbReference>
<comment type="similarity">
    <text evidence="1 9 10">Belongs to the DNA mismatch repair MutS family.</text>
</comment>
<dbReference type="InterPro" id="IPR027417">
    <property type="entry name" value="P-loop_NTPase"/>
</dbReference>
<evidence type="ECO:0000256" key="7">
    <source>
        <dbReference type="ARBA" id="ARBA00023204"/>
    </source>
</evidence>
<evidence type="ECO:0000256" key="9">
    <source>
        <dbReference type="HAMAP-Rule" id="MF_00096"/>
    </source>
</evidence>
<keyword evidence="14" id="KW-1185">Reference proteome</keyword>
<sequence>MSKPIVLTPLMRQYLAIKKKYPHTLLLFRVGDFYETFLEDAVKASKILGIVLTKRSNGSAAGVDLAGFPYHSLDLYLPKLVKAGCRVAICDQLEDPKQAKGIVQRGVTELVTPGLSFHDAVLDKKSNNYLAAIAFGKKLWGVSFLDLSTGEFFAAEGSRDYVRQLLQRFAPSEVLFNKKQQSIWDDFAQNDFAAYGIEEWVFQIDYAYDLLNTHFGTLSLKGFGMADYATAPIAAGAILYYLAETEHKETKHITAIVRLDEQQYVWLDPFTIKALELLVPQQPNGTALIDILDQTVTPMGARLLKKWLLFPLKEVSAIQKRLDTVAHFVNNPTITDLLVDTLKQIGDLERLIAKVAVGRVNPRELIALSKALAQLPPIQKALQQTSFSELAQWSIQFHDCQTLVQKIQHTIEQNPPLLTNQGGIIKQHVQDQLDRLRAMVHTGKDYLVQLQQKESQRTHIPSLKVAYNRVFGYYLEVPHAHQDKVPTDWIRKQTLSNAERYITEELKQYEENILNAAEQAQLLEQQLYQALVEETATYMLPIQQNAKLLAELDLYLSFARQACAHRYSKPIVEDSALLMLQGSRHPVIEQRLPVGTSYVPNDVCLNQTDQQIMIITGPNMAGKSALLRQVALTVLMAQIGSFVPATLAQIGLVDKLFTRVGASDNLAQGESTFMMEMTETASIMHNLSDRSLLLMDEIGRGTSTYDGMAIAWTLVEYLHNHPRYKARTLFATHYHELSSLAEELPAVKNYTVTVEEIAGKILFLHKLTPGSSAHSFGIHVAQMAGMPLRIVERATLLLQQLSTRNERKHPQKEREEDPLAHTIGKQPQEGSAYLHQLEAVLAATDIDALTPLDALLTLRDLKGMLKK</sequence>
<dbReference type="Gene3D" id="3.40.1170.10">
    <property type="entry name" value="DNA repair protein MutS, domain I"/>
    <property type="match status" value="1"/>
</dbReference>
<evidence type="ECO:0000313" key="13">
    <source>
        <dbReference type="EMBL" id="AWN81993.1"/>
    </source>
</evidence>